<evidence type="ECO:0000256" key="12">
    <source>
        <dbReference type="ARBA" id="ARBA00023145"/>
    </source>
</evidence>
<keyword evidence="8" id="KW-0378">Hydrolase</keyword>
<reference evidence="18" key="1">
    <citation type="submission" date="2011-08" db="EMBL/GenBank/DDBJ databases">
        <title>The draft genome of Latimeria chalumnae.</title>
        <authorList>
            <person name="Di Palma F."/>
            <person name="Alfoldi J."/>
            <person name="Johnson J."/>
            <person name="Berlin A."/>
            <person name="Gnerre S."/>
            <person name="Jaffe D."/>
            <person name="MacCallum I."/>
            <person name="Young S."/>
            <person name="Walker B.J."/>
            <person name="Lander E."/>
            <person name="Lindblad-Toh K."/>
        </authorList>
    </citation>
    <scope>NUCLEOTIDE SEQUENCE [LARGE SCALE GENOMIC DNA]</scope>
    <source>
        <strain evidence="18">Wild caught</strain>
    </source>
</reference>
<dbReference type="STRING" id="7897.ENSLACP00000017483"/>
<dbReference type="PANTHER" id="PTHR10201:SF291">
    <property type="entry name" value="MATRIX METALLOPROTEINASE 1, ISOFORM C-RELATED"/>
    <property type="match status" value="1"/>
</dbReference>
<feature type="domain" description="Peptidase metallopeptidase" evidence="16">
    <location>
        <begin position="103"/>
        <end position="262"/>
    </location>
</feature>
<evidence type="ECO:0000256" key="5">
    <source>
        <dbReference type="ARBA" id="ARBA00022670"/>
    </source>
</evidence>
<comment type="similarity">
    <text evidence="2">Belongs to the peptidase M10A family.</text>
</comment>
<organism evidence="17 18">
    <name type="scientific">Latimeria chalumnae</name>
    <name type="common">Coelacanth</name>
    <dbReference type="NCBI Taxonomy" id="7897"/>
    <lineage>
        <taxon>Eukaryota</taxon>
        <taxon>Metazoa</taxon>
        <taxon>Chordata</taxon>
        <taxon>Craniata</taxon>
        <taxon>Vertebrata</taxon>
        <taxon>Euteleostomi</taxon>
        <taxon>Coelacanthiformes</taxon>
        <taxon>Coelacanthidae</taxon>
        <taxon>Latimeria</taxon>
    </lineage>
</organism>
<evidence type="ECO:0000256" key="9">
    <source>
        <dbReference type="ARBA" id="ARBA00022833"/>
    </source>
</evidence>
<keyword evidence="5" id="KW-0645">Protease</keyword>
<keyword evidence="9 14" id="KW-0862">Zinc</keyword>
<dbReference type="AlphaFoldDB" id="H3B6G2"/>
<feature type="binding site" evidence="14">
    <location>
        <position position="226"/>
    </location>
    <ligand>
        <name>Zn(2+)</name>
        <dbReference type="ChEBI" id="CHEBI:29105"/>
        <label>2</label>
        <note>catalytic</note>
    </ligand>
</feature>
<dbReference type="SMART" id="SM00235">
    <property type="entry name" value="ZnMc"/>
    <property type="match status" value="1"/>
</dbReference>
<keyword evidence="10 14" id="KW-0106">Calcium</keyword>
<evidence type="ECO:0000256" key="2">
    <source>
        <dbReference type="ARBA" id="ARBA00010370"/>
    </source>
</evidence>
<dbReference type="GO" id="GO:0030574">
    <property type="term" value="P:collagen catabolic process"/>
    <property type="evidence" value="ECO:0007669"/>
    <property type="project" value="TreeGrafter"/>
</dbReference>
<keyword evidence="7 15" id="KW-0732">Signal</keyword>
<feature type="binding site" evidence="14">
    <location>
        <position position="174"/>
    </location>
    <ligand>
        <name>Ca(2+)</name>
        <dbReference type="ChEBI" id="CHEBI:29108"/>
        <label>3</label>
    </ligand>
</feature>
<dbReference type="Proteomes" id="UP000008672">
    <property type="component" value="Unassembled WGS sequence"/>
</dbReference>
<dbReference type="InParanoid" id="H3B6G2"/>
<dbReference type="SUPFAM" id="SSF55486">
    <property type="entry name" value="Metalloproteases ('zincins'), catalytic domain"/>
    <property type="match status" value="1"/>
</dbReference>
<comment type="subcellular location">
    <subcellularLocation>
        <location evidence="1">Secreted</location>
        <location evidence="1">Extracellular space</location>
        <location evidence="1">Extracellular matrix</location>
    </subcellularLocation>
</comment>
<feature type="binding site" evidence="14">
    <location>
        <position position="199"/>
    </location>
    <ligand>
        <name>Ca(2+)</name>
        <dbReference type="ChEBI" id="CHEBI:29108"/>
        <label>1</label>
    </ligand>
</feature>
<dbReference type="FunFam" id="3.40.390.10:FF:000007">
    <property type="entry name" value="Collagenase 3"/>
    <property type="match status" value="1"/>
</dbReference>
<feature type="active site" evidence="13">
    <location>
        <position position="217"/>
    </location>
</feature>
<feature type="binding site" evidence="14">
    <location>
        <position position="192"/>
    </location>
    <ligand>
        <name>Ca(2+)</name>
        <dbReference type="ChEBI" id="CHEBI:29108"/>
        <label>2</label>
    </ligand>
</feature>
<keyword evidence="18" id="KW-1185">Reference proteome</keyword>
<feature type="binding site" evidence="14">
    <location>
        <position position="220"/>
    </location>
    <ligand>
        <name>Zn(2+)</name>
        <dbReference type="ChEBI" id="CHEBI:29105"/>
        <label>2</label>
        <note>catalytic</note>
    </ligand>
</feature>
<feature type="binding site" description="in inhibited form" evidence="14">
    <location>
        <position position="90"/>
    </location>
    <ligand>
        <name>Zn(2+)</name>
        <dbReference type="ChEBI" id="CHEBI:29105"/>
        <label>2</label>
        <note>catalytic</note>
    </ligand>
</feature>
<keyword evidence="4" id="KW-0272">Extracellular matrix</keyword>
<dbReference type="InterPro" id="IPR024079">
    <property type="entry name" value="MetalloPept_cat_dom_sf"/>
</dbReference>
<dbReference type="Gene3D" id="3.40.390.10">
    <property type="entry name" value="Collagenase (Catalytic Domain)"/>
    <property type="match status" value="1"/>
</dbReference>
<name>H3B6G2_LATCH</name>
<feature type="binding site" evidence="14">
    <location>
        <position position="181"/>
    </location>
    <ligand>
        <name>Zn(2+)</name>
        <dbReference type="ChEBI" id="CHEBI:29105"/>
        <label>1</label>
    </ligand>
</feature>
<proteinExistence type="inferred from homology"/>
<dbReference type="GeneTree" id="ENSGT00940000160903"/>
<dbReference type="GO" id="GO:0006508">
    <property type="term" value="P:proteolysis"/>
    <property type="evidence" value="ECO:0007669"/>
    <property type="project" value="UniProtKB-KW"/>
</dbReference>
<dbReference type="PANTHER" id="PTHR10201">
    <property type="entry name" value="MATRIX METALLOPROTEINASE"/>
    <property type="match status" value="1"/>
</dbReference>
<dbReference type="PROSITE" id="PS00546">
    <property type="entry name" value="CYSTEINE_SWITCH"/>
    <property type="match status" value="1"/>
</dbReference>
<keyword evidence="3" id="KW-0964">Secreted</keyword>
<evidence type="ECO:0000256" key="7">
    <source>
        <dbReference type="ARBA" id="ARBA00022729"/>
    </source>
</evidence>
<dbReference type="EMBL" id="AFYH01094606">
    <property type="status" value="NOT_ANNOTATED_CDS"/>
    <property type="molecule type" value="Genomic_DNA"/>
</dbReference>
<feature type="binding site" evidence="14">
    <location>
        <position position="166"/>
    </location>
    <ligand>
        <name>Zn(2+)</name>
        <dbReference type="ChEBI" id="CHEBI:29105"/>
        <label>1</label>
    </ligand>
</feature>
<dbReference type="PRINTS" id="PR00138">
    <property type="entry name" value="MATRIXIN"/>
</dbReference>
<evidence type="ECO:0000259" key="16">
    <source>
        <dbReference type="SMART" id="SM00235"/>
    </source>
</evidence>
<reference evidence="17" key="2">
    <citation type="submission" date="2025-08" db="UniProtKB">
        <authorList>
            <consortium name="Ensembl"/>
        </authorList>
    </citation>
    <scope>IDENTIFICATION</scope>
</reference>
<reference evidence="17" key="3">
    <citation type="submission" date="2025-09" db="UniProtKB">
        <authorList>
            <consortium name="Ensembl"/>
        </authorList>
    </citation>
    <scope>IDENTIFICATION</scope>
</reference>
<dbReference type="CDD" id="cd04278">
    <property type="entry name" value="ZnMc_MMP"/>
    <property type="match status" value="1"/>
</dbReference>
<comment type="cofactor">
    <cofactor evidence="14">
        <name>Ca(2+)</name>
        <dbReference type="ChEBI" id="CHEBI:29108"/>
    </cofactor>
    <text evidence="14">Can bind about 5 Ca(2+) ions per subunit.</text>
</comment>
<evidence type="ECO:0000256" key="10">
    <source>
        <dbReference type="ARBA" id="ARBA00022837"/>
    </source>
</evidence>
<evidence type="ECO:0000256" key="6">
    <source>
        <dbReference type="ARBA" id="ARBA00022723"/>
    </source>
</evidence>
<evidence type="ECO:0000256" key="4">
    <source>
        <dbReference type="ARBA" id="ARBA00022530"/>
    </source>
</evidence>
<dbReference type="GO" id="GO:0030198">
    <property type="term" value="P:extracellular matrix organization"/>
    <property type="evidence" value="ECO:0007669"/>
    <property type="project" value="TreeGrafter"/>
</dbReference>
<feature type="binding site" evidence="14">
    <location>
        <position position="196"/>
    </location>
    <ligand>
        <name>Ca(2+)</name>
        <dbReference type="ChEBI" id="CHEBI:29108"/>
        <label>3</label>
    </ligand>
</feature>
<dbReference type="GO" id="GO:0008270">
    <property type="term" value="F:zinc ion binding"/>
    <property type="evidence" value="ECO:0007669"/>
    <property type="project" value="InterPro"/>
</dbReference>
<feature type="binding site" evidence="14">
    <location>
        <position position="156"/>
    </location>
    <ligand>
        <name>Ca(2+)</name>
        <dbReference type="ChEBI" id="CHEBI:29108"/>
        <label>2</label>
    </ligand>
</feature>
<sequence>FLFPSALVLAFVMLTFAVPVPLPETEANQDDLQYAKEYLKQFYNFSATDVRGRLGNPFAKMIKTMQIFFGLKITGKLDTDTMEMMKKPRCGVPDIGAYTIFAGRPKWLKNTLTYRIKNYTPDLSHSEVEQAIQMAFKVWSDVTPLRFIKVSTGTADILILFASRYHGDNFPFDGPSKVLAHAFTPGPGIGGDTHFDKDEKWSTNWKGINLFLVAAHEFGHALGLDHSSDPNALMYPTYKYANPVDYHLPPDDVQGIQALYGKAT</sequence>
<evidence type="ECO:0000256" key="11">
    <source>
        <dbReference type="ARBA" id="ARBA00023049"/>
    </source>
</evidence>
<dbReference type="InterPro" id="IPR036365">
    <property type="entry name" value="PGBD-like_sf"/>
</dbReference>
<feature type="binding site" evidence="14">
    <location>
        <position position="190"/>
    </location>
    <ligand>
        <name>Ca(2+)</name>
        <dbReference type="ChEBI" id="CHEBI:29108"/>
        <label>2</label>
    </ligand>
</feature>
<dbReference type="InterPro" id="IPR002477">
    <property type="entry name" value="Peptidoglycan-bd-like"/>
</dbReference>
<dbReference type="InterPro" id="IPR021158">
    <property type="entry name" value="Pept_M10A_Zn_BS"/>
</dbReference>
<accession>H3B6G2</accession>
<dbReference type="Pfam" id="PF01471">
    <property type="entry name" value="PG_binding_1"/>
    <property type="match status" value="1"/>
</dbReference>
<dbReference type="InterPro" id="IPR006026">
    <property type="entry name" value="Peptidase_Metallo"/>
</dbReference>
<evidence type="ECO:0000313" key="17">
    <source>
        <dbReference type="Ensembl" id="ENSLACP00000017483.1"/>
    </source>
</evidence>
<dbReference type="InterPro" id="IPR021190">
    <property type="entry name" value="Pept_M10A"/>
</dbReference>
<feature type="binding site" evidence="14">
    <location>
        <position position="199"/>
    </location>
    <ligand>
        <name>Ca(2+)</name>
        <dbReference type="ChEBI" id="CHEBI:29108"/>
        <label>3</label>
    </ligand>
</feature>
<dbReference type="GO" id="GO:0004222">
    <property type="term" value="F:metalloendopeptidase activity"/>
    <property type="evidence" value="ECO:0007669"/>
    <property type="project" value="InterPro"/>
</dbReference>
<evidence type="ECO:0000256" key="15">
    <source>
        <dbReference type="SAM" id="SignalP"/>
    </source>
</evidence>
<dbReference type="eggNOG" id="KOG1565">
    <property type="taxonomic scope" value="Eukaryota"/>
</dbReference>
<evidence type="ECO:0000313" key="18">
    <source>
        <dbReference type="Proteomes" id="UP000008672"/>
    </source>
</evidence>
<keyword evidence="12" id="KW-0865">Zymogen</keyword>
<feature type="binding site" evidence="14">
    <location>
        <position position="176"/>
    </location>
    <ligand>
        <name>Ca(2+)</name>
        <dbReference type="ChEBI" id="CHEBI:29108"/>
        <label>3</label>
    </ligand>
</feature>
<dbReference type="HOGENOM" id="CLU_015489_4_1_1"/>
<protein>
    <recommendedName>
        <fullName evidence="16">Peptidase metallopeptidase domain-containing protein</fullName>
    </recommendedName>
</protein>
<keyword evidence="11" id="KW-0482">Metalloprotease</keyword>
<comment type="cofactor">
    <cofactor evidence="14">
        <name>Zn(2+)</name>
        <dbReference type="ChEBI" id="CHEBI:29105"/>
    </cofactor>
    <text evidence="14">Binds 2 Zn(2+) ions per subunit.</text>
</comment>
<dbReference type="OMA" id="LCTIESK"/>
<feature type="binding site" evidence="14">
    <location>
        <position position="234"/>
    </location>
    <ligand>
        <name>Zn(2+)</name>
        <dbReference type="ChEBI" id="CHEBI:29105"/>
        <label>2</label>
        <note>catalytic</note>
    </ligand>
</feature>
<dbReference type="SUPFAM" id="SSF47090">
    <property type="entry name" value="PGBD-like"/>
    <property type="match status" value="1"/>
</dbReference>
<evidence type="ECO:0000256" key="8">
    <source>
        <dbReference type="ARBA" id="ARBA00022801"/>
    </source>
</evidence>
<feature type="chain" id="PRO_5016764824" description="Peptidase metallopeptidase domain-containing protein" evidence="15">
    <location>
        <begin position="18"/>
        <end position="264"/>
    </location>
</feature>
<feature type="signal peptide" evidence="15">
    <location>
        <begin position="1"/>
        <end position="17"/>
    </location>
</feature>
<dbReference type="GO" id="GO:0031012">
    <property type="term" value="C:extracellular matrix"/>
    <property type="evidence" value="ECO:0007669"/>
    <property type="project" value="InterPro"/>
</dbReference>
<feature type="binding site" evidence="14">
    <location>
        <position position="194"/>
    </location>
    <ligand>
        <name>Zn(2+)</name>
        <dbReference type="ChEBI" id="CHEBI:29105"/>
        <label>1</label>
    </ligand>
</feature>
<evidence type="ECO:0000256" key="13">
    <source>
        <dbReference type="PIRSR" id="PIRSR621190-1"/>
    </source>
</evidence>
<feature type="binding site" evidence="14">
    <location>
        <position position="173"/>
    </location>
    <ligand>
        <name>Ca(2+)</name>
        <dbReference type="ChEBI" id="CHEBI:29108"/>
        <label>3</label>
    </ligand>
</feature>
<keyword evidence="6 14" id="KW-0479">Metal-binding</keyword>
<feature type="binding site" evidence="14">
    <location>
        <position position="168"/>
    </location>
    <ligand>
        <name>Zn(2+)</name>
        <dbReference type="ChEBI" id="CHEBI:29105"/>
        <label>1</label>
    </ligand>
</feature>
<feature type="binding site" evidence="14">
    <location>
        <position position="216"/>
    </location>
    <ligand>
        <name>Zn(2+)</name>
        <dbReference type="ChEBI" id="CHEBI:29105"/>
        <label>2</label>
        <note>catalytic</note>
    </ligand>
</feature>
<dbReference type="InterPro" id="IPR033739">
    <property type="entry name" value="M10A_MMP"/>
</dbReference>
<evidence type="ECO:0000256" key="14">
    <source>
        <dbReference type="PIRSR" id="PIRSR621190-2"/>
    </source>
</evidence>
<evidence type="ECO:0000256" key="3">
    <source>
        <dbReference type="ARBA" id="ARBA00022525"/>
    </source>
</evidence>
<dbReference type="Ensembl" id="ENSLACT00000017611.1">
    <property type="protein sequence ID" value="ENSLACP00000017483.1"/>
    <property type="gene ID" value="ENSLACG00000015396.1"/>
</dbReference>
<gene>
    <name evidence="17" type="primary">LOC102361531</name>
</gene>
<dbReference type="InterPro" id="IPR001818">
    <property type="entry name" value="Pept_M10_metallopeptidase"/>
</dbReference>
<dbReference type="Pfam" id="PF00413">
    <property type="entry name" value="Peptidase_M10"/>
    <property type="match status" value="1"/>
</dbReference>
<evidence type="ECO:0000256" key="1">
    <source>
        <dbReference type="ARBA" id="ARBA00004498"/>
    </source>
</evidence>
<feature type="binding site" evidence="14">
    <location>
        <position position="122"/>
    </location>
    <ligand>
        <name>Ca(2+)</name>
        <dbReference type="ChEBI" id="CHEBI:29108"/>
        <label>1</label>
    </ligand>
</feature>